<dbReference type="Pfam" id="PF00356">
    <property type="entry name" value="LacI"/>
    <property type="match status" value="1"/>
</dbReference>
<evidence type="ECO:0000256" key="2">
    <source>
        <dbReference type="ARBA" id="ARBA00023015"/>
    </source>
</evidence>
<name>A0A5R9FZM2_9BACL</name>
<dbReference type="Proteomes" id="UP000309676">
    <property type="component" value="Unassembled WGS sequence"/>
</dbReference>
<evidence type="ECO:0000313" key="7">
    <source>
        <dbReference type="Proteomes" id="UP000309676"/>
    </source>
</evidence>
<dbReference type="AlphaFoldDB" id="A0A5R9FZM2"/>
<dbReference type="SUPFAM" id="SSF53822">
    <property type="entry name" value="Periplasmic binding protein-like I"/>
    <property type="match status" value="1"/>
</dbReference>
<dbReference type="PANTHER" id="PTHR30146:SF148">
    <property type="entry name" value="HTH-TYPE TRANSCRIPTIONAL REPRESSOR PURR-RELATED"/>
    <property type="match status" value="1"/>
</dbReference>
<proteinExistence type="predicted"/>
<dbReference type="Pfam" id="PF13377">
    <property type="entry name" value="Peripla_BP_3"/>
    <property type="match status" value="1"/>
</dbReference>
<dbReference type="InterPro" id="IPR046335">
    <property type="entry name" value="LacI/GalR-like_sensor"/>
</dbReference>
<keyword evidence="3" id="KW-0238">DNA-binding</keyword>
<evidence type="ECO:0000313" key="6">
    <source>
        <dbReference type="EMBL" id="TLS49517.1"/>
    </source>
</evidence>
<keyword evidence="4" id="KW-0804">Transcription</keyword>
<keyword evidence="1" id="KW-0678">Repressor</keyword>
<protein>
    <submittedName>
        <fullName evidence="6">LacI family transcriptional regulator</fullName>
    </submittedName>
</protein>
<organism evidence="6 7">
    <name type="scientific">Paenibacillus antri</name>
    <dbReference type="NCBI Taxonomy" id="2582848"/>
    <lineage>
        <taxon>Bacteria</taxon>
        <taxon>Bacillati</taxon>
        <taxon>Bacillota</taxon>
        <taxon>Bacilli</taxon>
        <taxon>Bacillales</taxon>
        <taxon>Paenibacillaceae</taxon>
        <taxon>Paenibacillus</taxon>
    </lineage>
</organism>
<evidence type="ECO:0000256" key="4">
    <source>
        <dbReference type="ARBA" id="ARBA00023163"/>
    </source>
</evidence>
<dbReference type="InterPro" id="IPR010982">
    <property type="entry name" value="Lambda_DNA-bd_dom_sf"/>
</dbReference>
<dbReference type="PRINTS" id="PR00036">
    <property type="entry name" value="HTHLACI"/>
</dbReference>
<dbReference type="PROSITE" id="PS50932">
    <property type="entry name" value="HTH_LACI_2"/>
    <property type="match status" value="1"/>
</dbReference>
<dbReference type="Gene3D" id="3.40.50.2300">
    <property type="match status" value="2"/>
</dbReference>
<dbReference type="GO" id="GO:0003700">
    <property type="term" value="F:DNA-binding transcription factor activity"/>
    <property type="evidence" value="ECO:0007669"/>
    <property type="project" value="TreeGrafter"/>
</dbReference>
<dbReference type="InterPro" id="IPR000843">
    <property type="entry name" value="HTH_LacI"/>
</dbReference>
<dbReference type="RefSeq" id="WP_138196960.1">
    <property type="nucleotide sequence ID" value="NZ_VCIW01000020.1"/>
</dbReference>
<comment type="caution">
    <text evidence="6">The sequence shown here is derived from an EMBL/GenBank/DDBJ whole genome shotgun (WGS) entry which is preliminary data.</text>
</comment>
<dbReference type="SUPFAM" id="SSF47413">
    <property type="entry name" value="lambda repressor-like DNA-binding domains"/>
    <property type="match status" value="1"/>
</dbReference>
<dbReference type="Gene3D" id="1.10.260.40">
    <property type="entry name" value="lambda repressor-like DNA-binding domains"/>
    <property type="match status" value="1"/>
</dbReference>
<dbReference type="PANTHER" id="PTHR30146">
    <property type="entry name" value="LACI-RELATED TRANSCRIPTIONAL REPRESSOR"/>
    <property type="match status" value="1"/>
</dbReference>
<dbReference type="PROSITE" id="PS00356">
    <property type="entry name" value="HTH_LACI_1"/>
    <property type="match status" value="1"/>
</dbReference>
<dbReference type="InterPro" id="IPR028082">
    <property type="entry name" value="Peripla_BP_I"/>
</dbReference>
<evidence type="ECO:0000259" key="5">
    <source>
        <dbReference type="PROSITE" id="PS50932"/>
    </source>
</evidence>
<dbReference type="GO" id="GO:0000976">
    <property type="term" value="F:transcription cis-regulatory region binding"/>
    <property type="evidence" value="ECO:0007669"/>
    <property type="project" value="TreeGrafter"/>
</dbReference>
<keyword evidence="2" id="KW-0805">Transcription regulation</keyword>
<reference evidence="6 7" key="1">
    <citation type="submission" date="2019-05" db="EMBL/GenBank/DDBJ databases">
        <authorList>
            <person name="Narsing Rao M.P."/>
            <person name="Li W.J."/>
        </authorList>
    </citation>
    <scope>NUCLEOTIDE SEQUENCE [LARGE SCALE GENOMIC DNA]</scope>
    <source>
        <strain evidence="6 7">SYSU_K30003</strain>
    </source>
</reference>
<sequence length="333" mass="35707">MNVTIKDIARLAGVSYSTVSKALNDSPLVKPDTRRRIVELARQLGYEPNLAAKSLVSRRSMTVGVLLPSLERVALSALVGRINDALAARGYEVILSILPPTSAIRLFQRLQVDGIVVFEDITPEARHVETVTTDIPVVSIGASHLVGSRFAVVDAKRKDALREAVRYLAGLGHKRIAYIGDARESDSKQQEKVAGFMEGAFAFGLSAGDALVLDSGGNTWRHGYDAGRRLLELDGRPTAVITGAYDVTAGLLRAALDGGLRVPDDLSLVSYDHIPQLAELDVPVTAVGAPVDAFGERIAEALLDIMADSGPIRRETHLDAVLEERASAVRFPG</sequence>
<evidence type="ECO:0000256" key="1">
    <source>
        <dbReference type="ARBA" id="ARBA00022491"/>
    </source>
</evidence>
<feature type="domain" description="HTH lacI-type" evidence="5">
    <location>
        <begin position="3"/>
        <end position="57"/>
    </location>
</feature>
<accession>A0A5R9FZM2</accession>
<keyword evidence="7" id="KW-1185">Reference proteome</keyword>
<gene>
    <name evidence="6" type="ORF">FE782_24305</name>
</gene>
<dbReference type="SMART" id="SM00354">
    <property type="entry name" value="HTH_LACI"/>
    <property type="match status" value="1"/>
</dbReference>
<dbReference type="OrthoDB" id="2528004at2"/>
<evidence type="ECO:0000256" key="3">
    <source>
        <dbReference type="ARBA" id="ARBA00023125"/>
    </source>
</evidence>
<dbReference type="CDD" id="cd01392">
    <property type="entry name" value="HTH_LacI"/>
    <property type="match status" value="1"/>
</dbReference>
<dbReference type="EMBL" id="VCIW01000020">
    <property type="protein sequence ID" value="TLS49517.1"/>
    <property type="molecule type" value="Genomic_DNA"/>
</dbReference>